<proteinExistence type="predicted"/>
<dbReference type="EMBL" id="AMRL01000024">
    <property type="protein sequence ID" value="EKE70912.1"/>
    <property type="molecule type" value="Genomic_DNA"/>
</dbReference>
<reference evidence="1 2" key="1">
    <citation type="journal article" date="2012" name="J. Bacteriol.">
        <title>Genome Sequence of Oceanibaculum indicum Type Strain P24.</title>
        <authorList>
            <person name="Lai Q."/>
            <person name="Shao Z."/>
        </authorList>
    </citation>
    <scope>NUCLEOTIDE SEQUENCE [LARGE SCALE GENOMIC DNA]</scope>
    <source>
        <strain evidence="1 2">P24</strain>
    </source>
</reference>
<keyword evidence="2" id="KW-1185">Reference proteome</keyword>
<accession>K2J7K3</accession>
<name>K2J7K3_9PROT</name>
<dbReference type="AlphaFoldDB" id="K2J7K3"/>
<comment type="caution">
    <text evidence="1">The sequence shown here is derived from an EMBL/GenBank/DDBJ whole genome shotgun (WGS) entry which is preliminary data.</text>
</comment>
<dbReference type="Proteomes" id="UP000006746">
    <property type="component" value="Unassembled WGS sequence"/>
</dbReference>
<organism evidence="1 2">
    <name type="scientific">Oceanibaculum indicum P24</name>
    <dbReference type="NCBI Taxonomy" id="1207063"/>
    <lineage>
        <taxon>Bacteria</taxon>
        <taxon>Pseudomonadati</taxon>
        <taxon>Pseudomonadota</taxon>
        <taxon>Alphaproteobacteria</taxon>
        <taxon>Rhodospirillales</taxon>
        <taxon>Oceanibaculaceae</taxon>
        <taxon>Oceanibaculum</taxon>
    </lineage>
</organism>
<evidence type="ECO:0000313" key="1">
    <source>
        <dbReference type="EMBL" id="EKE70912.1"/>
    </source>
</evidence>
<dbReference type="STRING" id="1207063.P24_15254"/>
<gene>
    <name evidence="1" type="ORF">P24_15254</name>
</gene>
<evidence type="ECO:0000313" key="2">
    <source>
        <dbReference type="Proteomes" id="UP000006746"/>
    </source>
</evidence>
<sequence length="85" mass="9490">MADIQIIELLEEARRYDATLIAHCSCGRSGAIDLDRAILRAGTSRIRQIGRWARCSRCGGRYPRIELVMPGGSRRTYATGYNDMG</sequence>
<protein>
    <submittedName>
        <fullName evidence="1">Uncharacterized protein</fullName>
    </submittedName>
</protein>
<dbReference type="RefSeq" id="WP_008945654.1">
    <property type="nucleotide sequence ID" value="NZ_AMRL01000024.1"/>
</dbReference>